<proteinExistence type="predicted"/>
<feature type="domain" description="Condensation" evidence="1">
    <location>
        <begin position="27"/>
        <end position="238"/>
    </location>
</feature>
<name>A0ABQ2ZKR3_9ACTN</name>
<reference evidence="3" key="1">
    <citation type="journal article" date="2019" name="Int. J. Syst. Evol. Microbiol.">
        <title>The Global Catalogue of Microorganisms (GCM) 10K type strain sequencing project: providing services to taxonomists for standard genome sequencing and annotation.</title>
        <authorList>
            <consortium name="The Broad Institute Genomics Platform"/>
            <consortium name="The Broad Institute Genome Sequencing Center for Infectious Disease"/>
            <person name="Wu L."/>
            <person name="Ma J."/>
        </authorList>
    </citation>
    <scope>NUCLEOTIDE SEQUENCE [LARGE SCALE GENOMIC DNA]</scope>
    <source>
        <strain evidence="3">JCM 4594</strain>
    </source>
</reference>
<comment type="caution">
    <text evidence="2">The sequence shown here is derived from an EMBL/GenBank/DDBJ whole genome shotgun (WGS) entry which is preliminary data.</text>
</comment>
<evidence type="ECO:0000259" key="1">
    <source>
        <dbReference type="Pfam" id="PF00668"/>
    </source>
</evidence>
<dbReference type="PANTHER" id="PTHR45527:SF1">
    <property type="entry name" value="FATTY ACID SYNTHASE"/>
    <property type="match status" value="1"/>
</dbReference>
<keyword evidence="3" id="KW-1185">Reference proteome</keyword>
<protein>
    <recommendedName>
        <fullName evidence="1">Condensation domain-containing protein</fullName>
    </recommendedName>
</protein>
<dbReference type="Proteomes" id="UP000600946">
    <property type="component" value="Unassembled WGS sequence"/>
</dbReference>
<dbReference type="RefSeq" id="WP_229892181.1">
    <property type="nucleotide sequence ID" value="NZ_BMUU01000001.1"/>
</dbReference>
<dbReference type="Gene3D" id="3.30.559.30">
    <property type="entry name" value="Nonribosomal peptide synthetase, condensation domain"/>
    <property type="match status" value="1"/>
</dbReference>
<accession>A0ABQ2ZKR3</accession>
<dbReference type="InterPro" id="IPR023213">
    <property type="entry name" value="CAT-like_dom_sf"/>
</dbReference>
<gene>
    <name evidence="2" type="ORF">GCM10010326_09800</name>
</gene>
<dbReference type="SUPFAM" id="SSF52777">
    <property type="entry name" value="CoA-dependent acyltransferases"/>
    <property type="match status" value="2"/>
</dbReference>
<dbReference type="GeneID" id="96288989"/>
<sequence>MLPSITGQYLARYQRLGDAGDPAAALLPVTGAQRRFLLVRALDPAGRADIVPMFFAFPRGTVDPARLRAAAGHLAARHPVLRSQPSIVRGTPVLRPQPADVPLEQVACALGESAEDALRRTLASWAAEGPPLRLFLTRDGAQDPVHGEEELLAVVLDHTACDGQSLARIVEELGAAYRDHLGPDDLSPTEAATELAAYRDAVLRQLDAEDRAASPRALAYWGERLRTAHEQAPLPGRHSISAELPSGAAELRIPSPVGGVPFPVLLDACRAAAGALFGTGPVSPIGYPWGGRPAGAEPVLGCFLNTVVFPADTGAVAAPDVTATDWWDDLDRADTPFDEVVRAARAGGSTWSGRLDGLLTVDDARHRTPLALGATPGREVHIGGRQVRAPFAVSATQGPELHLRMVWDRTVLDDAAAEDAFAALCGALPAGVPAH</sequence>
<dbReference type="InterPro" id="IPR001242">
    <property type="entry name" value="Condensation_dom"/>
</dbReference>
<dbReference type="Gene3D" id="3.30.559.10">
    <property type="entry name" value="Chloramphenicol acetyltransferase-like domain"/>
    <property type="match status" value="1"/>
</dbReference>
<dbReference type="Pfam" id="PF00668">
    <property type="entry name" value="Condensation"/>
    <property type="match status" value="1"/>
</dbReference>
<dbReference type="EMBL" id="BMUU01000001">
    <property type="protein sequence ID" value="GGY19003.1"/>
    <property type="molecule type" value="Genomic_DNA"/>
</dbReference>
<organism evidence="2 3">
    <name type="scientific">Streptomyces xanthochromogenes</name>
    <dbReference type="NCBI Taxonomy" id="67384"/>
    <lineage>
        <taxon>Bacteria</taxon>
        <taxon>Bacillati</taxon>
        <taxon>Actinomycetota</taxon>
        <taxon>Actinomycetes</taxon>
        <taxon>Kitasatosporales</taxon>
        <taxon>Streptomycetaceae</taxon>
        <taxon>Streptomyces</taxon>
    </lineage>
</organism>
<evidence type="ECO:0000313" key="2">
    <source>
        <dbReference type="EMBL" id="GGY19003.1"/>
    </source>
</evidence>
<dbReference type="PANTHER" id="PTHR45527">
    <property type="entry name" value="NONRIBOSOMAL PEPTIDE SYNTHETASE"/>
    <property type="match status" value="1"/>
</dbReference>
<evidence type="ECO:0000313" key="3">
    <source>
        <dbReference type="Proteomes" id="UP000600946"/>
    </source>
</evidence>